<dbReference type="EMBL" id="JAGSPD010000003">
    <property type="protein sequence ID" value="MBV7268391.1"/>
    <property type="molecule type" value="Genomic_DNA"/>
</dbReference>
<dbReference type="AlphaFoldDB" id="A0A9X1JMK2"/>
<comment type="caution">
    <text evidence="1">The sequence shown here is derived from an EMBL/GenBank/DDBJ whole genome shotgun (WGS) entry which is preliminary data.</text>
</comment>
<dbReference type="RefSeq" id="WP_218544946.1">
    <property type="nucleotide sequence ID" value="NZ_JAGSPD010000003.1"/>
</dbReference>
<organism evidence="1 2">
    <name type="scientific">Winogradskyella luteola</name>
    <dbReference type="NCBI Taxonomy" id="2828330"/>
    <lineage>
        <taxon>Bacteria</taxon>
        <taxon>Pseudomonadati</taxon>
        <taxon>Bacteroidota</taxon>
        <taxon>Flavobacteriia</taxon>
        <taxon>Flavobacteriales</taxon>
        <taxon>Flavobacteriaceae</taxon>
        <taxon>Winogradskyella</taxon>
    </lineage>
</organism>
<name>A0A9X1JMK2_9FLAO</name>
<protein>
    <submittedName>
        <fullName evidence="1">Uncharacterized protein</fullName>
    </submittedName>
</protein>
<reference evidence="1" key="1">
    <citation type="submission" date="2021-04" db="EMBL/GenBank/DDBJ databases">
        <authorList>
            <person name="Pira H."/>
            <person name="Risdian C."/>
            <person name="Wink J."/>
        </authorList>
    </citation>
    <scope>NUCLEOTIDE SEQUENCE</scope>
    <source>
        <strain evidence="1">WHY3</strain>
    </source>
</reference>
<evidence type="ECO:0000313" key="1">
    <source>
        <dbReference type="EMBL" id="MBV7268391.1"/>
    </source>
</evidence>
<gene>
    <name evidence="1" type="ORF">KCG49_04180</name>
</gene>
<evidence type="ECO:0000313" key="2">
    <source>
        <dbReference type="Proteomes" id="UP001138894"/>
    </source>
</evidence>
<accession>A0A9X1JMK2</accession>
<keyword evidence="2" id="KW-1185">Reference proteome</keyword>
<dbReference type="Proteomes" id="UP001138894">
    <property type="component" value="Unassembled WGS sequence"/>
</dbReference>
<proteinExistence type="predicted"/>
<sequence>MGGEFSLLISFDDRPKDFVHGVEFGMIWERLKQGEEEVTNGGFPVRLQNQELIYRACEHFGYQAHFKQCWVSGWVDFIAIKKQEDYGIFE</sequence>